<evidence type="ECO:0000313" key="1">
    <source>
        <dbReference type="EMBL" id="MFC5462596.1"/>
    </source>
</evidence>
<dbReference type="Gene3D" id="1.25.40.10">
    <property type="entry name" value="Tetratricopeptide repeat domain"/>
    <property type="match status" value="1"/>
</dbReference>
<organism evidence="1 2">
    <name type="scientific">Massilia niabensis</name>
    <dbReference type="NCBI Taxonomy" id="544910"/>
    <lineage>
        <taxon>Bacteria</taxon>
        <taxon>Pseudomonadati</taxon>
        <taxon>Pseudomonadota</taxon>
        <taxon>Betaproteobacteria</taxon>
        <taxon>Burkholderiales</taxon>
        <taxon>Oxalobacteraceae</taxon>
        <taxon>Telluria group</taxon>
        <taxon>Massilia</taxon>
    </lineage>
</organism>
<accession>A0ABW0LB57</accession>
<reference evidence="2" key="1">
    <citation type="journal article" date="2019" name="Int. J. Syst. Evol. Microbiol.">
        <title>The Global Catalogue of Microorganisms (GCM) 10K type strain sequencing project: providing services to taxonomists for standard genome sequencing and annotation.</title>
        <authorList>
            <consortium name="The Broad Institute Genomics Platform"/>
            <consortium name="The Broad Institute Genome Sequencing Center for Infectious Disease"/>
            <person name="Wu L."/>
            <person name="Ma J."/>
        </authorList>
    </citation>
    <scope>NUCLEOTIDE SEQUENCE [LARGE SCALE GENOMIC DNA]</scope>
    <source>
        <strain evidence="2">KACC 12649</strain>
    </source>
</reference>
<comment type="caution">
    <text evidence="1">The sequence shown here is derived from an EMBL/GenBank/DDBJ whole genome shotgun (WGS) entry which is preliminary data.</text>
</comment>
<dbReference type="RefSeq" id="WP_379786077.1">
    <property type="nucleotide sequence ID" value="NZ_JBHSMU010000016.1"/>
</dbReference>
<sequence>MSYRAAAEAAYLLACDEDAELAKLGVRLLSDLADKSCYLAMLCMVYLHDTGGHDERDIALARLWAARAKALHPMLTDADDLCDAGNVCSTYAYWFETTEHDALSFWQRAASLGSGFALWQICETNRVDKGSPDWVEKLALAAALGNTEAMVEFSEQDGVQGTEQELIWLRAAAALGNLRAKEILEY</sequence>
<dbReference type="Proteomes" id="UP001596050">
    <property type="component" value="Unassembled WGS sequence"/>
</dbReference>
<keyword evidence="2" id="KW-1185">Reference proteome</keyword>
<evidence type="ECO:0000313" key="2">
    <source>
        <dbReference type="Proteomes" id="UP001596050"/>
    </source>
</evidence>
<name>A0ABW0LB57_9BURK</name>
<dbReference type="InterPro" id="IPR011990">
    <property type="entry name" value="TPR-like_helical_dom_sf"/>
</dbReference>
<protein>
    <recommendedName>
        <fullName evidence="3">Sel1 repeat family protein</fullName>
    </recommendedName>
</protein>
<dbReference type="EMBL" id="JBHSMU010000016">
    <property type="protein sequence ID" value="MFC5462596.1"/>
    <property type="molecule type" value="Genomic_DNA"/>
</dbReference>
<evidence type="ECO:0008006" key="3">
    <source>
        <dbReference type="Google" id="ProtNLM"/>
    </source>
</evidence>
<proteinExistence type="predicted"/>
<gene>
    <name evidence="1" type="ORF">ACFPN5_22555</name>
</gene>